<sequence length="457" mass="50075">MSGPTSHRTNVHEVGIEDVFFSTTDRRGIIEHANRLFVTFSRFPREALVGSPHNIIRHPDMPSGVFSVMWTELLAGRPFAGHVDNLAADGSTYSVYATVTPLSNGGFLSVRIRPMDSSHSSAARDLYQTLNSFEDELRRAGLGRRGVAARSAQRLGELLAAAGYDSYAAFQRQTLPGEIAKFERRSETLPTRPEASGDLAVMLSTTNQVDRALSSWSMQQRHLATLSESLQRVGTELQRDLDATSKTIDRITEITATVQAPPSLLEPLRIWAQMQGLIQGYIVELIRALQELDENSAENRFRVALAKLHTRMMASFVVELIDADTVSSASMQADAIALLSQTLHSGLIEMAEHSRAHRELTARTVTSIEKSASVLTIPRKLLLSWQAQSAATQLSPAMRQLAGEVTASITKVGSTLEELNRIIKLCDTIGDGDDPATLLQLITQIEDAIRPFAEASS</sequence>
<dbReference type="CDD" id="cd00130">
    <property type="entry name" value="PAS"/>
    <property type="match status" value="1"/>
</dbReference>
<dbReference type="InterPro" id="IPR013767">
    <property type="entry name" value="PAS_fold"/>
</dbReference>
<dbReference type="Proteomes" id="UP000501387">
    <property type="component" value="Chromosome"/>
</dbReference>
<dbReference type="Pfam" id="PF00989">
    <property type="entry name" value="PAS"/>
    <property type="match status" value="1"/>
</dbReference>
<dbReference type="Gene3D" id="3.30.450.20">
    <property type="entry name" value="PAS domain"/>
    <property type="match status" value="1"/>
</dbReference>
<evidence type="ECO:0000259" key="1">
    <source>
        <dbReference type="Pfam" id="PF00989"/>
    </source>
</evidence>
<dbReference type="KEGG" id="lins:G7067_11615"/>
<keyword evidence="3" id="KW-1185">Reference proteome</keyword>
<dbReference type="GO" id="GO:0006355">
    <property type="term" value="P:regulation of DNA-templated transcription"/>
    <property type="evidence" value="ECO:0007669"/>
    <property type="project" value="InterPro"/>
</dbReference>
<reference evidence="2 3" key="1">
    <citation type="submission" date="2020-03" db="EMBL/GenBank/DDBJ databases">
        <title>Leucobacter sp. nov., isolated from beetles.</title>
        <authorList>
            <person name="Hyun D.-W."/>
            <person name="Bae J.-W."/>
        </authorList>
    </citation>
    <scope>NUCLEOTIDE SEQUENCE [LARGE SCALE GENOMIC DNA]</scope>
    <source>
        <strain evidence="2 3">HDW9B</strain>
    </source>
</reference>
<evidence type="ECO:0000313" key="3">
    <source>
        <dbReference type="Proteomes" id="UP000501387"/>
    </source>
</evidence>
<organism evidence="2 3">
    <name type="scientific">Leucobacter insecticola</name>
    <dbReference type="NCBI Taxonomy" id="2714934"/>
    <lineage>
        <taxon>Bacteria</taxon>
        <taxon>Bacillati</taxon>
        <taxon>Actinomycetota</taxon>
        <taxon>Actinomycetes</taxon>
        <taxon>Micrococcales</taxon>
        <taxon>Microbacteriaceae</taxon>
        <taxon>Leucobacter</taxon>
    </lineage>
</organism>
<feature type="domain" description="PAS fold" evidence="1">
    <location>
        <begin position="19"/>
        <end position="106"/>
    </location>
</feature>
<gene>
    <name evidence="2" type="ORF">G7067_11615</name>
</gene>
<dbReference type="RefSeq" id="WP_166324522.1">
    <property type="nucleotide sequence ID" value="NZ_CP049934.1"/>
</dbReference>
<dbReference type="GO" id="GO:0016301">
    <property type="term" value="F:kinase activity"/>
    <property type="evidence" value="ECO:0007669"/>
    <property type="project" value="UniProtKB-KW"/>
</dbReference>
<keyword evidence="2" id="KW-0418">Kinase</keyword>
<dbReference type="AlphaFoldDB" id="A0A6G8FKA0"/>
<protein>
    <submittedName>
        <fullName evidence="2">Histidine kinase</fullName>
    </submittedName>
</protein>
<dbReference type="InterPro" id="IPR035965">
    <property type="entry name" value="PAS-like_dom_sf"/>
</dbReference>
<dbReference type="InterPro" id="IPR000014">
    <property type="entry name" value="PAS"/>
</dbReference>
<keyword evidence="2" id="KW-0808">Transferase</keyword>
<proteinExistence type="predicted"/>
<evidence type="ECO:0000313" key="2">
    <source>
        <dbReference type="EMBL" id="QIM16900.1"/>
    </source>
</evidence>
<name>A0A6G8FKA0_9MICO</name>
<dbReference type="SUPFAM" id="SSF55785">
    <property type="entry name" value="PYP-like sensor domain (PAS domain)"/>
    <property type="match status" value="1"/>
</dbReference>
<accession>A0A6G8FKA0</accession>
<dbReference type="EMBL" id="CP049934">
    <property type="protein sequence ID" value="QIM16900.1"/>
    <property type="molecule type" value="Genomic_DNA"/>
</dbReference>